<dbReference type="AlphaFoldDB" id="A0A8J4ENM8"/>
<reference evidence="2" key="1">
    <citation type="journal article" date="2021" name="Int. J. Syst. Evol. Microbiol.">
        <title>Actinocatenispora comari sp. nov., an endophytic actinomycete isolated from aerial parts of Comarum salesowianum.</title>
        <authorList>
            <person name="Oyunbileg N."/>
            <person name="Iizaka Y."/>
            <person name="Hamada M."/>
            <person name="Davaapurev B.O."/>
            <person name="Fukumoto A."/>
            <person name="Tsetseg B."/>
            <person name="Kato F."/>
            <person name="Tamura T."/>
            <person name="Batkhuu J."/>
            <person name="Anzai Y."/>
        </authorList>
    </citation>
    <scope>NUCLEOTIDE SEQUENCE [LARGE SCALE GENOMIC DNA]</scope>
    <source>
        <strain evidence="2">NUM-2625</strain>
    </source>
</reference>
<organism evidence="1 2">
    <name type="scientific">Actinocatenispora comari</name>
    <dbReference type="NCBI Taxonomy" id="2807577"/>
    <lineage>
        <taxon>Bacteria</taxon>
        <taxon>Bacillati</taxon>
        <taxon>Actinomycetota</taxon>
        <taxon>Actinomycetes</taxon>
        <taxon>Micromonosporales</taxon>
        <taxon>Micromonosporaceae</taxon>
        <taxon>Actinocatenispora</taxon>
    </lineage>
</organism>
<gene>
    <name evidence="1" type="ORF">NUM_56990</name>
</gene>
<dbReference type="RefSeq" id="WP_207128091.1">
    <property type="nucleotide sequence ID" value="NZ_BOPO01000117.1"/>
</dbReference>
<sequence length="335" mass="35789">MKATPALSLVAGEGTTAVDTHVSTDPAVGAYAISRLAAVLEDAWAAIRAQHPDIDHAVVIIGPGTGTGRPAEHGHYGSLRWRHRHSDAEFAEVLVAGEGLSRTAAEVLGTLLHEAAHALADARQVKDTSRQGRWHNKHFAQLATELGLAVEPDDKIGFRTTITDLTTGRYQSTIAALDGAITLFRHPIEAKPKKKRDNSNNPIPLECLCPRKIKVAPTIAEAGLIRCDVCGHAFMPDGQPDPTLTPDPTGAAHDGMPTFPWGTVPNGLATLRQLAASGLRPGGQPIAARLTWRHGRRFANLYRLDAAKTKRQATPAQLDALARANAARAAKRGDR</sequence>
<dbReference type="InterPro" id="IPR048142">
    <property type="entry name" value="QRL_CxxC_CxxC"/>
</dbReference>
<comment type="caution">
    <text evidence="1">The sequence shown here is derived from an EMBL/GenBank/DDBJ whole genome shotgun (WGS) entry which is preliminary data.</text>
</comment>
<evidence type="ECO:0000313" key="1">
    <source>
        <dbReference type="EMBL" id="GIL30445.1"/>
    </source>
</evidence>
<name>A0A8J4ENM8_9ACTN</name>
<keyword evidence="2" id="KW-1185">Reference proteome</keyword>
<evidence type="ECO:0000313" key="2">
    <source>
        <dbReference type="Proteomes" id="UP000614996"/>
    </source>
</evidence>
<evidence type="ECO:0008006" key="3">
    <source>
        <dbReference type="Google" id="ProtNLM"/>
    </source>
</evidence>
<protein>
    <recommendedName>
        <fullName evidence="3">SprT-like family protein</fullName>
    </recommendedName>
</protein>
<proteinExistence type="predicted"/>
<accession>A0A8J4ENM8</accession>
<dbReference type="NCBIfam" id="NF041638">
    <property type="entry name" value="QRL_CxxC_CxxC"/>
    <property type="match status" value="1"/>
</dbReference>
<dbReference type="Proteomes" id="UP000614996">
    <property type="component" value="Unassembled WGS sequence"/>
</dbReference>
<dbReference type="EMBL" id="BOPO01000117">
    <property type="protein sequence ID" value="GIL30445.1"/>
    <property type="molecule type" value="Genomic_DNA"/>
</dbReference>